<dbReference type="EC" id="3.4.22.40" evidence="2"/>
<protein>
    <recommendedName>
        <fullName evidence="3">Bleomycin hydrolase</fullName>
        <ecNumber evidence="2">3.4.22.40</ecNumber>
    </recommendedName>
</protein>
<organism evidence="7 8">
    <name type="scientific">Sipha flava</name>
    <name type="common">yellow sugarcane aphid</name>
    <dbReference type="NCBI Taxonomy" id="143950"/>
    <lineage>
        <taxon>Eukaryota</taxon>
        <taxon>Metazoa</taxon>
        <taxon>Ecdysozoa</taxon>
        <taxon>Arthropoda</taxon>
        <taxon>Hexapoda</taxon>
        <taxon>Insecta</taxon>
        <taxon>Pterygota</taxon>
        <taxon>Neoptera</taxon>
        <taxon>Paraneoptera</taxon>
        <taxon>Hemiptera</taxon>
        <taxon>Sternorrhyncha</taxon>
        <taxon>Aphidomorpha</taxon>
        <taxon>Aphidoidea</taxon>
        <taxon>Aphididae</taxon>
        <taxon>Sipha</taxon>
    </lineage>
</organism>
<proteinExistence type="predicted"/>
<dbReference type="GO" id="GO:0009636">
    <property type="term" value="P:response to toxic substance"/>
    <property type="evidence" value="ECO:0007669"/>
    <property type="project" value="TreeGrafter"/>
</dbReference>
<dbReference type="CDD" id="cd00585">
    <property type="entry name" value="Peptidase_C1B"/>
    <property type="match status" value="1"/>
</dbReference>
<dbReference type="Proteomes" id="UP000694846">
    <property type="component" value="Unplaced"/>
</dbReference>
<dbReference type="GO" id="GO:0043418">
    <property type="term" value="P:homocysteine catabolic process"/>
    <property type="evidence" value="ECO:0007669"/>
    <property type="project" value="TreeGrafter"/>
</dbReference>
<dbReference type="GO" id="GO:0006508">
    <property type="term" value="P:proteolysis"/>
    <property type="evidence" value="ECO:0007669"/>
    <property type="project" value="UniProtKB-KW"/>
</dbReference>
<keyword evidence="4" id="KW-0645">Protease</keyword>
<dbReference type="PROSITE" id="PS00139">
    <property type="entry name" value="THIOL_PROTEASE_CYS"/>
    <property type="match status" value="1"/>
</dbReference>
<dbReference type="OrthoDB" id="2666448at2759"/>
<gene>
    <name evidence="8" type="primary">LOC112682682</name>
</gene>
<keyword evidence="7" id="KW-1185">Reference proteome</keyword>
<comment type="catalytic activity">
    <reaction evidence="1">
        <text>Inactivates bleomycin B2 (a cytotoxic glycometallopeptide) by hydrolysis of a carboxyamide bond of beta-aminoalanine, but also shows general aminopeptidase activity. The specificity varies somewhat with source, but amino acid arylamides of Met, Leu and Ala are preferred.</text>
        <dbReference type="EC" id="3.4.22.40"/>
    </reaction>
</comment>
<evidence type="ECO:0000313" key="7">
    <source>
        <dbReference type="Proteomes" id="UP000694846"/>
    </source>
</evidence>
<dbReference type="AlphaFoldDB" id="A0A8B8FE47"/>
<dbReference type="InterPro" id="IPR038765">
    <property type="entry name" value="Papain-like_cys_pep_sf"/>
</dbReference>
<dbReference type="GeneID" id="112682682"/>
<keyword evidence="5" id="KW-0378">Hydrolase</keyword>
<evidence type="ECO:0000256" key="6">
    <source>
        <dbReference type="ARBA" id="ARBA00022807"/>
    </source>
</evidence>
<evidence type="ECO:0000256" key="3">
    <source>
        <dbReference type="ARBA" id="ARBA00022227"/>
    </source>
</evidence>
<reference evidence="8" key="1">
    <citation type="submission" date="2025-08" db="UniProtKB">
        <authorList>
            <consortium name="RefSeq"/>
        </authorList>
    </citation>
    <scope>IDENTIFICATION</scope>
    <source>
        <tissue evidence="8">Whole body</tissue>
    </source>
</reference>
<evidence type="ECO:0000256" key="2">
    <source>
        <dbReference type="ARBA" id="ARBA00012465"/>
    </source>
</evidence>
<dbReference type="Gene3D" id="3.90.70.10">
    <property type="entry name" value="Cysteine proteinases"/>
    <property type="match status" value="1"/>
</dbReference>
<accession>A0A8B8FE47</accession>
<dbReference type="Pfam" id="PF03051">
    <property type="entry name" value="Peptidase_C1_2"/>
    <property type="match status" value="1"/>
</dbReference>
<dbReference type="GO" id="GO:0004197">
    <property type="term" value="F:cysteine-type endopeptidase activity"/>
    <property type="evidence" value="ECO:0007669"/>
    <property type="project" value="UniProtKB-EC"/>
</dbReference>
<dbReference type="PANTHER" id="PTHR10363:SF2">
    <property type="entry name" value="BLEOMYCIN HYDROLASE"/>
    <property type="match status" value="1"/>
</dbReference>
<evidence type="ECO:0000256" key="1">
    <source>
        <dbReference type="ARBA" id="ARBA00000423"/>
    </source>
</evidence>
<dbReference type="GO" id="GO:0005737">
    <property type="term" value="C:cytoplasm"/>
    <property type="evidence" value="ECO:0007669"/>
    <property type="project" value="TreeGrafter"/>
</dbReference>
<dbReference type="PANTHER" id="PTHR10363">
    <property type="entry name" value="BLEOMYCIN HYDROLASE"/>
    <property type="match status" value="1"/>
</dbReference>
<evidence type="ECO:0000313" key="8">
    <source>
        <dbReference type="RefSeq" id="XP_025409149.1"/>
    </source>
</evidence>
<dbReference type="SUPFAM" id="SSF54001">
    <property type="entry name" value="Cysteine proteinases"/>
    <property type="match status" value="1"/>
</dbReference>
<dbReference type="GO" id="GO:0070005">
    <property type="term" value="F:cysteine-type aminopeptidase activity"/>
    <property type="evidence" value="ECO:0007669"/>
    <property type="project" value="InterPro"/>
</dbReference>
<dbReference type="InterPro" id="IPR004134">
    <property type="entry name" value="Peptidase_C1B"/>
</dbReference>
<dbReference type="InterPro" id="IPR000169">
    <property type="entry name" value="Pept_cys_AS"/>
</dbReference>
<dbReference type="RefSeq" id="XP_025409149.1">
    <property type="nucleotide sequence ID" value="XM_025553364.1"/>
</dbReference>
<evidence type="ECO:0000256" key="4">
    <source>
        <dbReference type="ARBA" id="ARBA00022670"/>
    </source>
</evidence>
<evidence type="ECO:0000256" key="5">
    <source>
        <dbReference type="ARBA" id="ARBA00022801"/>
    </source>
</evidence>
<sequence>MARESRVNGSQHFDRIKEIVLNRVERNRTVTLAQLKRILCLHFGRTYFRRRKYVDLLTHVIEYLLYTRKVIVVNPDGLNAETVYGAVSYTTAVFNIITKEMLSMFEQNFRSNPSNLLAQNICTMYDPFKMSLSRQIVQERQDHHYFCTKIEGSGVPISSQKNSGRCWIFACLNVIRVSFMKTYGIKQFEFSQAYVFFWDKIERSNHFLNTIVLVTKNGLTLSSRIVTSLLKNPIEDGGYWTMAVNIIKKYGLMPKSHFPECYSSEDSRELNDILNSKLREFAIVLHDMVIRGASNKQIKDEIEKDMIIVYRIVGICLDIPKPTFNWYYRSSKNQQCSYQKITPLQFYESVVRPTYDLENKVSLVSDPRANNRFGQLYTLDLIGNVIEGSKVVYNNQPIEVLLEACKNSISKLNEPVWYSCEVNQKFSSELGIEDLKIHDLESMFGTDTSVTMTKSERMLYHDSSPTHAMVLTGFHSENDEITRWRVENSWGPNMHIRGHIMMTTEWFKEYVFEVVVDKKLLPKHVMDVFDQEMIKLPVWDQLGTILFVK</sequence>
<keyword evidence="6" id="KW-0788">Thiol protease</keyword>
<name>A0A8B8FE47_9HEMI</name>